<accession>A0A242NVD6</accession>
<evidence type="ECO:0000259" key="8">
    <source>
        <dbReference type="Pfam" id="PF23016"/>
    </source>
</evidence>
<evidence type="ECO:0000256" key="2">
    <source>
        <dbReference type="ARBA" id="ARBA00022552"/>
    </source>
</evidence>
<keyword evidence="4 6" id="KW-0808">Transferase</keyword>
<dbReference type="PANTHER" id="PTHR46111:SF1">
    <property type="entry name" value="RIBOSOMAL RNA SMALL SUBUNIT METHYLTRANSFERASE I"/>
    <property type="match status" value="1"/>
</dbReference>
<feature type="domain" description="Tetrapyrrole methylase" evidence="7">
    <location>
        <begin position="14"/>
        <end position="214"/>
    </location>
</feature>
<dbReference type="Gene3D" id="3.30.950.10">
    <property type="entry name" value="Methyltransferase, Cobalt-precorrin-4 Transmethylase, Domain 2"/>
    <property type="match status" value="1"/>
</dbReference>
<evidence type="ECO:0000256" key="5">
    <source>
        <dbReference type="ARBA" id="ARBA00022691"/>
    </source>
</evidence>
<reference evidence="9 10" key="1">
    <citation type="submission" date="2017-03" db="EMBL/GenBank/DDBJ databases">
        <title>Comparative genomics of honeybee gut symbionts reveal geographically distinct and subgroup specific antibiotic resistance.</title>
        <authorList>
            <person name="Ludvigsen J."/>
            <person name="Porcellato D."/>
            <person name="Labee-Lund T.M."/>
            <person name="Amdam G.V."/>
            <person name="Rudi K."/>
        </authorList>
    </citation>
    <scope>NUCLEOTIDE SEQUENCE [LARGE SCALE GENOMIC DNA]</scope>
    <source>
        <strain evidence="9 10">A-4-12</strain>
    </source>
</reference>
<dbReference type="FunFam" id="3.30.950.10:FF:000002">
    <property type="entry name" value="Ribosomal RNA small subunit methyltransferase I"/>
    <property type="match status" value="1"/>
</dbReference>
<organism evidence="9 10">
    <name type="scientific">Gilliamella apis</name>
    <dbReference type="NCBI Taxonomy" id="1970738"/>
    <lineage>
        <taxon>Bacteria</taxon>
        <taxon>Pseudomonadati</taxon>
        <taxon>Pseudomonadota</taxon>
        <taxon>Gammaproteobacteria</taxon>
        <taxon>Orbales</taxon>
        <taxon>Orbaceae</taxon>
        <taxon>Gilliamella</taxon>
    </lineage>
</organism>
<evidence type="ECO:0000256" key="3">
    <source>
        <dbReference type="ARBA" id="ARBA00022603"/>
    </source>
</evidence>
<protein>
    <recommendedName>
        <fullName evidence="6">Ribosomal RNA small subunit methyltransferase I</fullName>
        <ecNumber evidence="6">2.1.1.198</ecNumber>
    </recommendedName>
    <alternativeName>
        <fullName evidence="6">16S rRNA 2'-O-ribose C1402 methyltransferase</fullName>
    </alternativeName>
    <alternativeName>
        <fullName evidence="6">rRNA (cytidine-2'-O-)-methyltransferase RsmI</fullName>
    </alternativeName>
</protein>
<dbReference type="InterPro" id="IPR000878">
    <property type="entry name" value="4pyrrol_Mease"/>
</dbReference>
<dbReference type="NCBIfam" id="TIGR00096">
    <property type="entry name" value="16S rRNA (cytidine(1402)-2'-O)-methyltransferase"/>
    <property type="match status" value="1"/>
</dbReference>
<evidence type="ECO:0000256" key="4">
    <source>
        <dbReference type="ARBA" id="ARBA00022679"/>
    </source>
</evidence>
<dbReference type="GO" id="GO:0005737">
    <property type="term" value="C:cytoplasm"/>
    <property type="evidence" value="ECO:0007669"/>
    <property type="project" value="UniProtKB-SubCell"/>
</dbReference>
<keyword evidence="3 6" id="KW-0489">Methyltransferase</keyword>
<dbReference type="InterPro" id="IPR035996">
    <property type="entry name" value="4pyrrol_Methylase_sf"/>
</dbReference>
<dbReference type="CDD" id="cd11648">
    <property type="entry name" value="RsmI"/>
    <property type="match status" value="1"/>
</dbReference>
<dbReference type="Gene3D" id="3.40.1010.10">
    <property type="entry name" value="Cobalt-precorrin-4 Transmethylase, Domain 1"/>
    <property type="match status" value="1"/>
</dbReference>
<dbReference type="Pfam" id="PF23016">
    <property type="entry name" value="RsmI_C"/>
    <property type="match status" value="1"/>
</dbReference>
<dbReference type="OrthoDB" id="9809084at2"/>
<dbReference type="EMBL" id="NASK01000086">
    <property type="protein sequence ID" value="OTQ50506.1"/>
    <property type="molecule type" value="Genomic_DNA"/>
</dbReference>
<dbReference type="InterPro" id="IPR014777">
    <property type="entry name" value="4pyrrole_Mease_sub1"/>
</dbReference>
<dbReference type="FunFam" id="3.40.1010.10:FF:000002">
    <property type="entry name" value="Ribosomal RNA small subunit methyltransferase I"/>
    <property type="match status" value="1"/>
</dbReference>
<dbReference type="InterPro" id="IPR008189">
    <property type="entry name" value="rRNA_ssu_MeTfrase_I"/>
</dbReference>
<keyword evidence="2 6" id="KW-0698">rRNA processing</keyword>
<dbReference type="SUPFAM" id="SSF53790">
    <property type="entry name" value="Tetrapyrrole methylase"/>
    <property type="match status" value="1"/>
</dbReference>
<evidence type="ECO:0000313" key="9">
    <source>
        <dbReference type="EMBL" id="OTQ50506.1"/>
    </source>
</evidence>
<keyword evidence="5 6" id="KW-0949">S-adenosyl-L-methionine</keyword>
<dbReference type="Pfam" id="PF00590">
    <property type="entry name" value="TP_methylase"/>
    <property type="match status" value="1"/>
</dbReference>
<evidence type="ECO:0000313" key="10">
    <source>
        <dbReference type="Proteomes" id="UP000194968"/>
    </source>
</evidence>
<comment type="catalytic activity">
    <reaction evidence="6">
        <text>cytidine(1402) in 16S rRNA + S-adenosyl-L-methionine = 2'-O-methylcytidine(1402) in 16S rRNA + S-adenosyl-L-homocysteine + H(+)</text>
        <dbReference type="Rhea" id="RHEA:42924"/>
        <dbReference type="Rhea" id="RHEA-COMP:10285"/>
        <dbReference type="Rhea" id="RHEA-COMP:10286"/>
        <dbReference type="ChEBI" id="CHEBI:15378"/>
        <dbReference type="ChEBI" id="CHEBI:57856"/>
        <dbReference type="ChEBI" id="CHEBI:59789"/>
        <dbReference type="ChEBI" id="CHEBI:74495"/>
        <dbReference type="ChEBI" id="CHEBI:82748"/>
        <dbReference type="EC" id="2.1.1.198"/>
    </reaction>
</comment>
<dbReference type="InterPro" id="IPR018063">
    <property type="entry name" value="SAM_MeTrfase_RsmI_CS"/>
</dbReference>
<evidence type="ECO:0000256" key="6">
    <source>
        <dbReference type="HAMAP-Rule" id="MF_01877"/>
    </source>
</evidence>
<comment type="similarity">
    <text evidence="6">Belongs to the methyltransferase superfamily. RsmI family.</text>
</comment>
<dbReference type="PANTHER" id="PTHR46111">
    <property type="entry name" value="RIBOSOMAL RNA SMALL SUBUNIT METHYLTRANSFERASE I"/>
    <property type="match status" value="1"/>
</dbReference>
<dbReference type="Proteomes" id="UP000194968">
    <property type="component" value="Unassembled WGS sequence"/>
</dbReference>
<dbReference type="HAMAP" id="MF_01877">
    <property type="entry name" value="16SrRNA_methyltr_I"/>
    <property type="match status" value="1"/>
</dbReference>
<dbReference type="GO" id="GO:0070677">
    <property type="term" value="F:rRNA (cytosine-2'-O-)-methyltransferase activity"/>
    <property type="evidence" value="ECO:0007669"/>
    <property type="project" value="UniProtKB-UniRule"/>
</dbReference>
<keyword evidence="1 6" id="KW-0963">Cytoplasm</keyword>
<sequence length="287" mass="32072">MPYYKIYSDQNRMTLYIVATPIGNLDDITLRAINTLKSVDLIAAEDTRHSGLLLQHLGIKAKLFALHDHNEQEKAHVLIEKLKSGLSIALISDAGTPLINDPGYHLVKACRENNINVVPIPGACAAIAALSVAGLPSDKFCYEGFLPAKTKARQDYLSTLCEESRTMIFYESTHRLLDTLKDMQTVWGSDKHIVLAKELTKTWETIVSYPVNELIRWLQEDSTRQKGEFVLIVEGHSKTDNAIDAKVINTLKLLIKELPLKKAAAITAEMYGLKKNQLYQIGLSLEN</sequence>
<comment type="caution">
    <text evidence="9">The sequence shown here is derived from an EMBL/GenBank/DDBJ whole genome shotgun (WGS) entry which is preliminary data.</text>
</comment>
<dbReference type="EC" id="2.1.1.198" evidence="6"/>
<name>A0A242NVD6_9GAMM</name>
<dbReference type="InterPro" id="IPR053910">
    <property type="entry name" value="RsmI_HTH"/>
</dbReference>
<comment type="subcellular location">
    <subcellularLocation>
        <location evidence="6">Cytoplasm</location>
    </subcellularLocation>
</comment>
<dbReference type="PROSITE" id="PS01296">
    <property type="entry name" value="RSMI"/>
    <property type="match status" value="1"/>
</dbReference>
<dbReference type="PIRSF" id="PIRSF005917">
    <property type="entry name" value="MTase_YraL"/>
    <property type="match status" value="1"/>
</dbReference>
<evidence type="ECO:0000256" key="1">
    <source>
        <dbReference type="ARBA" id="ARBA00022490"/>
    </source>
</evidence>
<comment type="function">
    <text evidence="6">Catalyzes the 2'-O-methylation of the ribose of cytidine 1402 (C1402) in 16S rRNA.</text>
</comment>
<evidence type="ECO:0000259" key="7">
    <source>
        <dbReference type="Pfam" id="PF00590"/>
    </source>
</evidence>
<dbReference type="AlphaFoldDB" id="A0A242NVD6"/>
<dbReference type="InterPro" id="IPR014776">
    <property type="entry name" value="4pyrrole_Mease_sub2"/>
</dbReference>
<gene>
    <name evidence="6" type="primary">rsmI</name>
    <name evidence="9" type="ORF">B6D06_04105</name>
</gene>
<feature type="domain" description="RsmI HTH" evidence="8">
    <location>
        <begin position="242"/>
        <end position="285"/>
    </location>
</feature>
<proteinExistence type="inferred from homology"/>